<comment type="caution">
    <text evidence="1">The sequence shown here is derived from an EMBL/GenBank/DDBJ whole genome shotgun (WGS) entry which is preliminary data.</text>
</comment>
<sequence>MRYRKLDPDDIKLLVTCGVRAGAIIEVLQKKYLDKYVHARIVYNIDQVIQHKNSGTSE</sequence>
<evidence type="ECO:0000313" key="2">
    <source>
        <dbReference type="Proteomes" id="UP000022910"/>
    </source>
</evidence>
<name>A0A015ILP6_RHIIW</name>
<dbReference type="HOGENOM" id="CLU_2980323_0_0_1"/>
<organism evidence="1 2">
    <name type="scientific">Rhizophagus irregularis (strain DAOM 197198w)</name>
    <name type="common">Glomus intraradices</name>
    <dbReference type="NCBI Taxonomy" id="1432141"/>
    <lineage>
        <taxon>Eukaryota</taxon>
        <taxon>Fungi</taxon>
        <taxon>Fungi incertae sedis</taxon>
        <taxon>Mucoromycota</taxon>
        <taxon>Glomeromycotina</taxon>
        <taxon>Glomeromycetes</taxon>
        <taxon>Glomerales</taxon>
        <taxon>Glomeraceae</taxon>
        <taxon>Rhizophagus</taxon>
    </lineage>
</organism>
<gene>
    <name evidence="1" type="ORF">RirG_228470</name>
</gene>
<evidence type="ECO:0000313" key="1">
    <source>
        <dbReference type="EMBL" id="EXX55100.1"/>
    </source>
</evidence>
<dbReference type="Proteomes" id="UP000022910">
    <property type="component" value="Unassembled WGS sequence"/>
</dbReference>
<keyword evidence="2" id="KW-1185">Reference proteome</keyword>
<dbReference type="EMBL" id="JEMT01028334">
    <property type="protein sequence ID" value="EXX55100.1"/>
    <property type="molecule type" value="Genomic_DNA"/>
</dbReference>
<proteinExistence type="predicted"/>
<reference evidence="1 2" key="1">
    <citation type="submission" date="2014-02" db="EMBL/GenBank/DDBJ databases">
        <title>Single nucleus genome sequencing reveals high similarity among nuclei of an endomycorrhizal fungus.</title>
        <authorList>
            <person name="Lin K."/>
            <person name="Geurts R."/>
            <person name="Zhang Z."/>
            <person name="Limpens E."/>
            <person name="Saunders D.G."/>
            <person name="Mu D."/>
            <person name="Pang E."/>
            <person name="Cao H."/>
            <person name="Cha H."/>
            <person name="Lin T."/>
            <person name="Zhou Q."/>
            <person name="Shang Y."/>
            <person name="Li Y."/>
            <person name="Ivanov S."/>
            <person name="Sharma T."/>
            <person name="Velzen R.V."/>
            <person name="Ruijter N.D."/>
            <person name="Aanen D.K."/>
            <person name="Win J."/>
            <person name="Kamoun S."/>
            <person name="Bisseling T."/>
            <person name="Huang S."/>
        </authorList>
    </citation>
    <scope>NUCLEOTIDE SEQUENCE [LARGE SCALE GENOMIC DNA]</scope>
    <source>
        <strain evidence="2">DAOM197198w</strain>
    </source>
</reference>
<dbReference type="AlphaFoldDB" id="A0A015ILP6"/>
<protein>
    <submittedName>
        <fullName evidence="1">Uncharacterized protein</fullName>
    </submittedName>
</protein>
<accession>A0A015ILP6</accession>
<dbReference type="OrthoDB" id="2446246at2759"/>